<reference evidence="1 2" key="1">
    <citation type="journal article" date="2022" name="DNA Res.">
        <title>Chromosomal-level genome assembly of the orchid tree Bauhinia variegata (Leguminosae; Cercidoideae) supports the allotetraploid origin hypothesis of Bauhinia.</title>
        <authorList>
            <person name="Zhong Y."/>
            <person name="Chen Y."/>
            <person name="Zheng D."/>
            <person name="Pang J."/>
            <person name="Liu Y."/>
            <person name="Luo S."/>
            <person name="Meng S."/>
            <person name="Qian L."/>
            <person name="Wei D."/>
            <person name="Dai S."/>
            <person name="Zhou R."/>
        </authorList>
    </citation>
    <scope>NUCLEOTIDE SEQUENCE [LARGE SCALE GENOMIC DNA]</scope>
    <source>
        <strain evidence="1">BV-YZ2020</strain>
    </source>
</reference>
<evidence type="ECO:0000313" key="1">
    <source>
        <dbReference type="EMBL" id="KAI4308004.1"/>
    </source>
</evidence>
<dbReference type="Proteomes" id="UP000828941">
    <property type="component" value="Chromosome 12"/>
</dbReference>
<gene>
    <name evidence="1" type="ORF">L6164_031123</name>
</gene>
<name>A0ACB9LEG4_BAUVA</name>
<comment type="caution">
    <text evidence="1">The sequence shown here is derived from an EMBL/GenBank/DDBJ whole genome shotgun (WGS) entry which is preliminary data.</text>
</comment>
<proteinExistence type="predicted"/>
<organism evidence="1 2">
    <name type="scientific">Bauhinia variegata</name>
    <name type="common">Purple orchid tree</name>
    <name type="synonym">Phanera variegata</name>
    <dbReference type="NCBI Taxonomy" id="167791"/>
    <lineage>
        <taxon>Eukaryota</taxon>
        <taxon>Viridiplantae</taxon>
        <taxon>Streptophyta</taxon>
        <taxon>Embryophyta</taxon>
        <taxon>Tracheophyta</taxon>
        <taxon>Spermatophyta</taxon>
        <taxon>Magnoliopsida</taxon>
        <taxon>eudicotyledons</taxon>
        <taxon>Gunneridae</taxon>
        <taxon>Pentapetalae</taxon>
        <taxon>rosids</taxon>
        <taxon>fabids</taxon>
        <taxon>Fabales</taxon>
        <taxon>Fabaceae</taxon>
        <taxon>Cercidoideae</taxon>
        <taxon>Cercideae</taxon>
        <taxon>Bauhiniinae</taxon>
        <taxon>Bauhinia</taxon>
    </lineage>
</organism>
<accession>A0ACB9LEG4</accession>
<dbReference type="EMBL" id="CM039437">
    <property type="protein sequence ID" value="KAI4308004.1"/>
    <property type="molecule type" value="Genomic_DNA"/>
</dbReference>
<protein>
    <submittedName>
        <fullName evidence="1">Uncharacterized protein</fullName>
    </submittedName>
</protein>
<evidence type="ECO:0000313" key="2">
    <source>
        <dbReference type="Proteomes" id="UP000828941"/>
    </source>
</evidence>
<keyword evidence="2" id="KW-1185">Reference proteome</keyword>
<sequence>MPIFNACQTMMKWFSAMIEAALMPQEIVSCWVSAGIHNALVGVIMKSVDRILFAAFACFLALGGFVMGTIIGGIKGQTSEAGFLDGAGKGAVTGAIAALELLDFEDGSEPLSKVALLGSLLNGKVLMQWVCPAVAHTYQWHIGTPETIYREVSDIYDISGVPGLSQNIIQTLGVHHFDSSQMFKLYNDSCCPICFQDFEDGEMLRTLPKCGHFFHLGCIDKWLIQQGSCPMCRTCVHDHIHDCC</sequence>